<reference evidence="1" key="1">
    <citation type="submission" date="2021-01" db="EMBL/GenBank/DDBJ databases">
        <authorList>
            <consortium name="Genoscope - CEA"/>
            <person name="William W."/>
        </authorList>
    </citation>
    <scope>NUCLEOTIDE SEQUENCE</scope>
</reference>
<comment type="caution">
    <text evidence="1">The sequence shown here is derived from an EMBL/GenBank/DDBJ whole genome shotgun (WGS) entry which is preliminary data.</text>
</comment>
<accession>A0A8S1VLA4</accession>
<evidence type="ECO:0000313" key="2">
    <source>
        <dbReference type="Proteomes" id="UP000689195"/>
    </source>
</evidence>
<organism evidence="1 2">
    <name type="scientific">Paramecium pentaurelia</name>
    <dbReference type="NCBI Taxonomy" id="43138"/>
    <lineage>
        <taxon>Eukaryota</taxon>
        <taxon>Sar</taxon>
        <taxon>Alveolata</taxon>
        <taxon>Ciliophora</taxon>
        <taxon>Intramacronucleata</taxon>
        <taxon>Oligohymenophorea</taxon>
        <taxon>Peniculida</taxon>
        <taxon>Parameciidae</taxon>
        <taxon>Paramecium</taxon>
    </lineage>
</organism>
<sequence>MILNKYQITVDQAFQDFQAVEKVKQILFKHCSIYKLIFYGNRNTKDG</sequence>
<dbReference type="Proteomes" id="UP000689195">
    <property type="component" value="Unassembled WGS sequence"/>
</dbReference>
<evidence type="ECO:0000313" key="1">
    <source>
        <dbReference type="EMBL" id="CAD8177035.1"/>
    </source>
</evidence>
<proteinExistence type="predicted"/>
<keyword evidence="2" id="KW-1185">Reference proteome</keyword>
<dbReference type="OrthoDB" id="60033at2759"/>
<name>A0A8S1VLA4_9CILI</name>
<dbReference type="EMBL" id="CAJJDO010000066">
    <property type="protein sequence ID" value="CAD8177035.1"/>
    <property type="molecule type" value="Genomic_DNA"/>
</dbReference>
<dbReference type="AlphaFoldDB" id="A0A8S1VLA4"/>
<protein>
    <submittedName>
        <fullName evidence="1">Uncharacterized protein</fullName>
    </submittedName>
</protein>
<gene>
    <name evidence="1" type="ORF">PPENT_87.1.T0660140</name>
</gene>